<feature type="region of interest" description="Disordered" evidence="1">
    <location>
        <begin position="642"/>
        <end position="661"/>
    </location>
</feature>
<accession>A0A8T0E505</accession>
<feature type="compositionally biased region" description="Polar residues" evidence="1">
    <location>
        <begin position="605"/>
        <end position="619"/>
    </location>
</feature>
<reference evidence="2" key="1">
    <citation type="journal article" date="2020" name="bioRxiv">
        <title>Chromosome-level reference genome of the European wasp spider Argiope bruennichi: a resource for studies on range expansion and evolutionary adaptation.</title>
        <authorList>
            <person name="Sheffer M.M."/>
            <person name="Hoppe A."/>
            <person name="Krehenwinkel H."/>
            <person name="Uhl G."/>
            <person name="Kuss A.W."/>
            <person name="Jensen L."/>
            <person name="Jensen C."/>
            <person name="Gillespie R.G."/>
            <person name="Hoff K.J."/>
            <person name="Prost S."/>
        </authorList>
    </citation>
    <scope>NUCLEOTIDE SEQUENCE</scope>
</reference>
<organism evidence="2 3">
    <name type="scientific">Argiope bruennichi</name>
    <name type="common">Wasp spider</name>
    <name type="synonym">Aranea bruennichi</name>
    <dbReference type="NCBI Taxonomy" id="94029"/>
    <lineage>
        <taxon>Eukaryota</taxon>
        <taxon>Metazoa</taxon>
        <taxon>Ecdysozoa</taxon>
        <taxon>Arthropoda</taxon>
        <taxon>Chelicerata</taxon>
        <taxon>Arachnida</taxon>
        <taxon>Araneae</taxon>
        <taxon>Araneomorphae</taxon>
        <taxon>Entelegynae</taxon>
        <taxon>Araneoidea</taxon>
        <taxon>Araneidae</taxon>
        <taxon>Argiope</taxon>
    </lineage>
</organism>
<dbReference type="Proteomes" id="UP000807504">
    <property type="component" value="Unassembled WGS sequence"/>
</dbReference>
<dbReference type="AlphaFoldDB" id="A0A8T0E505"/>
<proteinExistence type="predicted"/>
<feature type="compositionally biased region" description="Basic and acidic residues" evidence="1">
    <location>
        <begin position="948"/>
        <end position="966"/>
    </location>
</feature>
<reference evidence="2" key="2">
    <citation type="submission" date="2020-06" db="EMBL/GenBank/DDBJ databases">
        <authorList>
            <person name="Sheffer M."/>
        </authorList>
    </citation>
    <scope>NUCLEOTIDE SEQUENCE</scope>
</reference>
<feature type="region of interest" description="Disordered" evidence="1">
    <location>
        <begin position="948"/>
        <end position="983"/>
    </location>
</feature>
<feature type="region of interest" description="Disordered" evidence="1">
    <location>
        <begin position="495"/>
        <end position="519"/>
    </location>
</feature>
<gene>
    <name evidence="2" type="ORF">HNY73_019937</name>
</gene>
<feature type="region of interest" description="Disordered" evidence="1">
    <location>
        <begin position="597"/>
        <end position="619"/>
    </location>
</feature>
<protein>
    <submittedName>
        <fullName evidence="2">Uncharacterized protein</fullName>
    </submittedName>
</protein>
<comment type="caution">
    <text evidence="2">The sequence shown here is derived from an EMBL/GenBank/DDBJ whole genome shotgun (WGS) entry which is preliminary data.</text>
</comment>
<dbReference type="EMBL" id="JABXBU010002230">
    <property type="protein sequence ID" value="KAF8766919.1"/>
    <property type="molecule type" value="Genomic_DNA"/>
</dbReference>
<feature type="compositionally biased region" description="Polar residues" evidence="1">
    <location>
        <begin position="642"/>
        <end position="656"/>
    </location>
</feature>
<keyword evidence="3" id="KW-1185">Reference proteome</keyword>
<evidence type="ECO:0000256" key="1">
    <source>
        <dbReference type="SAM" id="MobiDB-lite"/>
    </source>
</evidence>
<evidence type="ECO:0000313" key="3">
    <source>
        <dbReference type="Proteomes" id="UP000807504"/>
    </source>
</evidence>
<feature type="region of interest" description="Disordered" evidence="1">
    <location>
        <begin position="404"/>
        <end position="423"/>
    </location>
</feature>
<name>A0A8T0E505_ARGBR</name>
<sequence>MSIMKRIISVKVSPISEFRSQSDLAKCKFSNLTLSSKISEVYKTKRLSQEIINVNYGINEYYSTKAENSVLPTVKKNANYKAWWENGENVNSSISNLHRDNSSFDSKQSELNYNEFEAVLINSPSMDGNNVIPFAFQILDDNLESETPEEKNGINFLGTFSDDSKHESELDDFWKNHENQNAINSSETSTNLIKRAEYVIPISNFNACHKSNENSHSERPSVGPLLINIKTYGKTSETFNTYGFNNFETASKCVEFTNKNHTQILRESNSIFNQSTNNLGNMPNCNYQDSCKITVGGNLSKAKHSSTNKNISEQFNSFQQHTGRSKVKTVSIQKSSIMLTQKCEKTSDYKYRCLLTNAERKKCKDVKAACDSESEEEFFIRIPLMKRKTRSFCCHEKNCKSKNRSRFPKNECSSKKKGEKRNKNSLMVKKSSVVTSNTYSNCIILNKDKANKFEETILQKHLTDRHEAEQKAQASCSKVHSSGLLSRTLVENRHQKYNDENNRKLAPSGGSNKRSFNFHKLESNKSKKLGIGEENWKYGKGKNFECGNLVRTVNRKELRPLVDFVAVDEISKVNTKEKLAKFNLGNDMITALYGTSNDENESFENKPQSTPRYSANRNENNSFMKNASLKCAYENDQRLNLGNHNFRNNSESSMHHSGQFREEVENVTYEKYLANISTEINNFQETLKEANNSVKHYVVNQKSNFQEDKTQPLPVTPVLIFPVKYDESFKRIQDQLLHISSSNNDTQSSNSEHVAFTKTPQNAFNIAIGNEDSVQRKEISLKDNYVIVSGNSIMPKSSLNKSLIPITELFRENMVGNSTSQLLNDENACSSAKENRAFMQNVCHQSVEKEFIIPNSNDDSSKNQIIGFRKQSIKSEGNFEDYSSFKRQGENIAINSSSGKEMAQILYGSSANNSFRNNNICHSPMMESKKTMKNSLLTESKCITDKESNAKDWRSLHQKQNPDKSKSSRTRKPCGIVPGLNIE</sequence>
<evidence type="ECO:0000313" key="2">
    <source>
        <dbReference type="EMBL" id="KAF8766919.1"/>
    </source>
</evidence>